<protein>
    <recommendedName>
        <fullName evidence="2">histidine kinase</fullName>
        <ecNumber evidence="2">2.7.13.3</ecNumber>
    </recommendedName>
</protein>
<dbReference type="Pfam" id="PF02518">
    <property type="entry name" value="HATPase_c"/>
    <property type="match status" value="1"/>
</dbReference>
<feature type="active site" evidence="4">
    <location>
        <position position="130"/>
    </location>
</feature>
<dbReference type="SMART" id="SM00388">
    <property type="entry name" value="HisKA"/>
    <property type="match status" value="1"/>
</dbReference>
<dbReference type="InterPro" id="IPR011006">
    <property type="entry name" value="CheY-like_superfamily"/>
</dbReference>
<proteinExistence type="predicted"/>
<dbReference type="SUPFAM" id="SSF55785">
    <property type="entry name" value="PYP-like sensor domain (PAS domain)"/>
    <property type="match status" value="2"/>
</dbReference>
<feature type="domain" description="CheB-type methylesterase" evidence="12">
    <location>
        <begin position="88"/>
        <end position="280"/>
    </location>
</feature>
<dbReference type="EC" id="2.7.13.3" evidence="2"/>
<dbReference type="InterPro" id="IPR022641">
    <property type="entry name" value="CheR_N"/>
</dbReference>
<dbReference type="PROSITE" id="PS50112">
    <property type="entry name" value="PAS"/>
    <property type="match status" value="1"/>
</dbReference>
<evidence type="ECO:0000256" key="4">
    <source>
        <dbReference type="PROSITE-ProRule" id="PRU00050"/>
    </source>
</evidence>
<evidence type="ECO:0000256" key="2">
    <source>
        <dbReference type="ARBA" id="ARBA00012438"/>
    </source>
</evidence>
<dbReference type="CDD" id="cd17580">
    <property type="entry name" value="REC_2_DhkD-like"/>
    <property type="match status" value="1"/>
</dbReference>
<dbReference type="Gene3D" id="3.30.450.20">
    <property type="entry name" value="PAS domain"/>
    <property type="match status" value="2"/>
</dbReference>
<feature type="compositionally biased region" description="Basic and acidic residues" evidence="7">
    <location>
        <begin position="1"/>
        <end position="18"/>
    </location>
</feature>
<dbReference type="SUPFAM" id="SSF52738">
    <property type="entry name" value="Methylesterase CheB, C-terminal domain"/>
    <property type="match status" value="1"/>
</dbReference>
<comment type="catalytic activity">
    <reaction evidence="1">
        <text>ATP + protein L-histidine = ADP + protein N-phospho-L-histidine.</text>
        <dbReference type="EC" id="2.7.13.3"/>
    </reaction>
</comment>
<evidence type="ECO:0000259" key="10">
    <source>
        <dbReference type="PROSITE" id="PS50112"/>
    </source>
</evidence>
<accession>A0ABW8ZHR5</accession>
<dbReference type="Gene3D" id="3.40.50.180">
    <property type="entry name" value="Methylesterase CheB, C-terminal domain"/>
    <property type="match status" value="1"/>
</dbReference>
<dbReference type="InterPro" id="IPR036890">
    <property type="entry name" value="HATPase_C_sf"/>
</dbReference>
<dbReference type="Pfam" id="PF01739">
    <property type="entry name" value="CheR"/>
    <property type="match status" value="1"/>
</dbReference>
<feature type="domain" description="Response regulatory" evidence="9">
    <location>
        <begin position="1328"/>
        <end position="1444"/>
    </location>
</feature>
<evidence type="ECO:0000256" key="3">
    <source>
        <dbReference type="ARBA" id="ARBA00022500"/>
    </source>
</evidence>
<dbReference type="PROSITE" id="PS50110">
    <property type="entry name" value="RESPONSE_REGULATORY"/>
    <property type="match status" value="1"/>
</dbReference>
<dbReference type="EMBL" id="JAQQFN010000003">
    <property type="protein sequence ID" value="MFL9882506.1"/>
    <property type="molecule type" value="Genomic_DNA"/>
</dbReference>
<evidence type="ECO:0000256" key="6">
    <source>
        <dbReference type="SAM" id="Coils"/>
    </source>
</evidence>
<feature type="region of interest" description="Disordered" evidence="7">
    <location>
        <begin position="1"/>
        <end position="89"/>
    </location>
</feature>
<dbReference type="InterPro" id="IPR000700">
    <property type="entry name" value="PAS-assoc_C"/>
</dbReference>
<evidence type="ECO:0000259" key="12">
    <source>
        <dbReference type="PROSITE" id="PS50122"/>
    </source>
</evidence>
<dbReference type="CDD" id="cd00082">
    <property type="entry name" value="HisKA"/>
    <property type="match status" value="1"/>
</dbReference>
<dbReference type="SUPFAM" id="SSF52172">
    <property type="entry name" value="CheY-like"/>
    <property type="match status" value="1"/>
</dbReference>
<feature type="coiled-coil region" evidence="6">
    <location>
        <begin position="736"/>
        <end position="823"/>
    </location>
</feature>
<name>A0ABW8ZHR5_9BURK</name>
<dbReference type="PROSITE" id="PS50123">
    <property type="entry name" value="CHER"/>
    <property type="match status" value="1"/>
</dbReference>
<dbReference type="SUPFAM" id="SSF47384">
    <property type="entry name" value="Homodimeric domain of signal transducing histidine kinase"/>
    <property type="match status" value="1"/>
</dbReference>
<feature type="compositionally biased region" description="Polar residues" evidence="7">
    <location>
        <begin position="51"/>
        <end position="61"/>
    </location>
</feature>
<dbReference type="Pfam" id="PF13426">
    <property type="entry name" value="PAS_9"/>
    <property type="match status" value="1"/>
</dbReference>
<keyword evidence="5" id="KW-0597">Phosphoprotein</keyword>
<dbReference type="Pfam" id="PF01339">
    <property type="entry name" value="CheB_methylest"/>
    <property type="match status" value="1"/>
</dbReference>
<keyword evidence="4" id="KW-0378">Hydrolase</keyword>
<dbReference type="SUPFAM" id="SSF53335">
    <property type="entry name" value="S-adenosyl-L-methionine-dependent methyltransferases"/>
    <property type="match status" value="1"/>
</dbReference>
<dbReference type="Pfam" id="PF03705">
    <property type="entry name" value="CheR_N"/>
    <property type="match status" value="1"/>
</dbReference>
<feature type="domain" description="Histidine kinase" evidence="8">
    <location>
        <begin position="1087"/>
        <end position="1307"/>
    </location>
</feature>
<evidence type="ECO:0000259" key="9">
    <source>
        <dbReference type="PROSITE" id="PS50110"/>
    </source>
</evidence>
<organism evidence="14 15">
    <name type="scientific">Paraburkholderia agricolaris</name>
    <dbReference type="NCBI Taxonomy" id="2152888"/>
    <lineage>
        <taxon>Bacteria</taxon>
        <taxon>Pseudomonadati</taxon>
        <taxon>Pseudomonadota</taxon>
        <taxon>Betaproteobacteria</taxon>
        <taxon>Burkholderiales</taxon>
        <taxon>Burkholderiaceae</taxon>
        <taxon>Paraburkholderia</taxon>
    </lineage>
</organism>
<evidence type="ECO:0000259" key="13">
    <source>
        <dbReference type="PROSITE" id="PS50123"/>
    </source>
</evidence>
<feature type="active site" evidence="4">
    <location>
        <position position="103"/>
    </location>
</feature>
<dbReference type="InterPro" id="IPR035965">
    <property type="entry name" value="PAS-like_dom_sf"/>
</dbReference>
<dbReference type="SUPFAM" id="SSF55874">
    <property type="entry name" value="ATPase domain of HSP90 chaperone/DNA topoisomerase II/histidine kinase"/>
    <property type="match status" value="1"/>
</dbReference>
<dbReference type="PROSITE" id="PS50109">
    <property type="entry name" value="HIS_KIN"/>
    <property type="match status" value="1"/>
</dbReference>
<dbReference type="PROSITE" id="PS50113">
    <property type="entry name" value="PAC"/>
    <property type="match status" value="1"/>
</dbReference>
<dbReference type="CDD" id="cd16434">
    <property type="entry name" value="CheB-CheR_fusion"/>
    <property type="match status" value="1"/>
</dbReference>
<dbReference type="Gene3D" id="3.30.565.10">
    <property type="entry name" value="Histidine kinase-like ATPase, C-terminal domain"/>
    <property type="match status" value="1"/>
</dbReference>
<keyword evidence="6" id="KW-0175">Coiled coil</keyword>
<feature type="compositionally biased region" description="Low complexity" evidence="7">
    <location>
        <begin position="62"/>
        <end position="81"/>
    </location>
</feature>
<dbReference type="SMART" id="SM00448">
    <property type="entry name" value="REC"/>
    <property type="match status" value="1"/>
</dbReference>
<feature type="modified residue" description="4-aspartylphosphate" evidence="5">
    <location>
        <position position="1377"/>
    </location>
</feature>
<feature type="domain" description="PAS" evidence="10">
    <location>
        <begin position="937"/>
        <end position="995"/>
    </location>
</feature>
<evidence type="ECO:0000259" key="11">
    <source>
        <dbReference type="PROSITE" id="PS50113"/>
    </source>
</evidence>
<dbReference type="InterPro" id="IPR029063">
    <property type="entry name" value="SAM-dependent_MTases_sf"/>
</dbReference>
<dbReference type="InterPro" id="IPR000014">
    <property type="entry name" value="PAS"/>
</dbReference>
<dbReference type="Gene3D" id="1.10.287.130">
    <property type="match status" value="1"/>
</dbReference>
<evidence type="ECO:0000313" key="15">
    <source>
        <dbReference type="Proteomes" id="UP001629249"/>
    </source>
</evidence>
<dbReference type="NCBIfam" id="TIGR00229">
    <property type="entry name" value="sensory_box"/>
    <property type="match status" value="1"/>
</dbReference>
<dbReference type="InterPro" id="IPR022642">
    <property type="entry name" value="CheR_C"/>
</dbReference>
<dbReference type="SUPFAM" id="SSF47757">
    <property type="entry name" value="Chemotaxis receptor methyltransferase CheR, N-terminal domain"/>
    <property type="match status" value="1"/>
</dbReference>
<evidence type="ECO:0000256" key="5">
    <source>
        <dbReference type="PROSITE-ProRule" id="PRU00169"/>
    </source>
</evidence>
<evidence type="ECO:0000313" key="14">
    <source>
        <dbReference type="EMBL" id="MFL9882506.1"/>
    </source>
</evidence>
<dbReference type="Pfam" id="PF00512">
    <property type="entry name" value="HisKA"/>
    <property type="match status" value="1"/>
</dbReference>
<keyword evidence="3 4" id="KW-0145">Chemotaxis</keyword>
<dbReference type="PRINTS" id="PR00996">
    <property type="entry name" value="CHERMTFRASE"/>
</dbReference>
<dbReference type="SMART" id="SM00387">
    <property type="entry name" value="HATPase_c"/>
    <property type="match status" value="1"/>
</dbReference>
<comment type="caution">
    <text evidence="14">The sequence shown here is derived from an EMBL/GenBank/DDBJ whole genome shotgun (WGS) entry which is preliminary data.</text>
</comment>
<feature type="active site" evidence="4">
    <location>
        <position position="222"/>
    </location>
</feature>
<reference evidence="14 15" key="1">
    <citation type="journal article" date="2024" name="Chem. Sci.">
        <title>Discovery of megapolipeptins by genome mining of a Burkholderiales bacteria collection.</title>
        <authorList>
            <person name="Paulo B.S."/>
            <person name="Recchia M.J.J."/>
            <person name="Lee S."/>
            <person name="Fergusson C.H."/>
            <person name="Romanowski S.B."/>
            <person name="Hernandez A."/>
            <person name="Krull N."/>
            <person name="Liu D.Y."/>
            <person name="Cavanagh H."/>
            <person name="Bos A."/>
            <person name="Gray C.A."/>
            <person name="Murphy B.T."/>
            <person name="Linington R.G."/>
            <person name="Eustaquio A.S."/>
        </authorList>
    </citation>
    <scope>NUCLEOTIDE SEQUENCE [LARGE SCALE GENOMIC DNA]</scope>
    <source>
        <strain evidence="14 15">RL16-012-BIC-B</strain>
    </source>
</reference>
<dbReference type="RefSeq" id="WP_408326984.1">
    <property type="nucleotide sequence ID" value="NZ_JAQQFH010000003.1"/>
</dbReference>
<feature type="domain" description="PAC" evidence="11">
    <location>
        <begin position="886"/>
        <end position="936"/>
    </location>
</feature>
<dbReference type="Pfam" id="PF13596">
    <property type="entry name" value="PAS_10"/>
    <property type="match status" value="1"/>
</dbReference>
<dbReference type="CDD" id="cd00130">
    <property type="entry name" value="PAS"/>
    <property type="match status" value="2"/>
</dbReference>
<evidence type="ECO:0000256" key="1">
    <source>
        <dbReference type="ARBA" id="ARBA00000085"/>
    </source>
</evidence>
<dbReference type="PANTHER" id="PTHR24422:SF27">
    <property type="entry name" value="PROTEIN-GLUTAMATE O-METHYLTRANSFERASE"/>
    <property type="match status" value="1"/>
</dbReference>
<dbReference type="InterPro" id="IPR035909">
    <property type="entry name" value="CheB_C"/>
</dbReference>
<dbReference type="InterPro" id="IPR000673">
    <property type="entry name" value="Sig_transdc_resp-reg_Me-estase"/>
</dbReference>
<dbReference type="InterPro" id="IPR001789">
    <property type="entry name" value="Sig_transdc_resp-reg_receiver"/>
</dbReference>
<dbReference type="PANTHER" id="PTHR24422">
    <property type="entry name" value="CHEMOTAXIS PROTEIN METHYLTRANSFERASE"/>
    <property type="match status" value="1"/>
</dbReference>
<dbReference type="InterPro" id="IPR005467">
    <property type="entry name" value="His_kinase_dom"/>
</dbReference>
<dbReference type="SMART" id="SM00091">
    <property type="entry name" value="PAS"/>
    <property type="match status" value="3"/>
</dbReference>
<feature type="domain" description="CheR-type methyltransferase" evidence="13">
    <location>
        <begin position="316"/>
        <end position="547"/>
    </location>
</feature>
<dbReference type="InterPro" id="IPR050903">
    <property type="entry name" value="Bact_Chemotaxis_MeTrfase"/>
</dbReference>
<dbReference type="PROSITE" id="PS50122">
    <property type="entry name" value="CHEB"/>
    <property type="match status" value="1"/>
</dbReference>
<gene>
    <name evidence="14" type="ORF">PQR66_05680</name>
</gene>
<dbReference type="InterPro" id="IPR003661">
    <property type="entry name" value="HisK_dim/P_dom"/>
</dbReference>
<dbReference type="Gene3D" id="3.40.50.150">
    <property type="entry name" value="Vaccinia Virus protein VP39"/>
    <property type="match status" value="1"/>
</dbReference>
<keyword evidence="15" id="KW-1185">Reference proteome</keyword>
<sequence length="1448" mass="158528">MRRNTRDNAGVSREEAGKKPVKSSEGLTLQNCAGAGTRRGAQGMGMAGSETRASPANTQSIAQTDTQADNAATNTDSADTSAVRRRTPEASSLDFPVVGIGASAGGVQALLRFFENAAPDMGMAFVVVLHLSPDHASSADQVLQHATGMPVLQVQHRVQVEKNHVYVISPSKDLSLDDGHLTPIEADRPRARPIAIDLFFRSLADAHRERAIAIVLSGTGADGATGIGRIKERGGLTIAQDPADAEYPEMPQNAIATGMVDLALPAAQMPRKLRELADNARAIRLPPAEDEPETPAARPDPVSTAERALLGVLATLRARTGHDFRHYKRATILRRIERRLQVNGIADLQTYQDYVLTHPEETPALLKDMLIGVTNFFRDRETFEAVEHEIVPKLFQKKSQDDPVRVWIAGCATGEEAYSLAMLLADHPERPEGIPVQLFATDIDERAIAFARAGIYPESITADVSAQRLRHFFTPERAHFRVTKDIREKVLFAVHNVLRDPPFSRVDLVSCRNLLIYLDRSVQSQVLQMFHFALQPGGYLLLGSSESAEAAGDLFTPVDKKNRIYRANVVTSTVRPPISMPVVQSGGTTATASAGPTPPLPQSLPFSALHQRILELYAPPSVVVDTDANILHMSEHAGRFLRFVRGEPSYNLIMLVNPALRLQLRGVLFQAMRSNSEVVTAPIEFTPEAQVRIIVRPYRRAEDAPEFALVLFEERAAGTAVPVIEPAGPAAQDSLLGHLEDELHRTKQELRSTVEQSEASTEELKASNEELQAINEELRAATEELETSKEELQSLNEELFTVNAELQDKIEETGKAKDDLQNVIASTGIATVFVDREMRIKRYTPAATELFNVIPSDVGRPLHDITHRLDYPQMADDTAAVFESLQLIEREIRGVDGRHFLTRLAPYRTTDDHIHGAVLTIVDITALRRAEQLVRQGEARLHLAAQSTNDFAIIVQDLDGRVVTWNKGAERIFGYSESEMGGQLLDRLYLPEAREANEPLTERQRARSDGRVEDERWYVHKSGARLYCSGVITPVSSDSFSGFAKIVRDLTQRKGTEALEQRKISLERSMRQKVEAASRLKDEFLAVLSHELKNPLNLIHVKADLLDRAPSTQGLPVVRDAADAIRRSVISLAKIIDDLLDLSRVRTGKLALERSRVDVAAITALVGSAIEADALAHHVKVTVHGVAEPFFIDADPVRFEQILWNLVSNAVKFTPQGGQVSLTLSRDDGHACIEVQDTGRGIEAGFLPNVFDMFSQAEGAHRRHSGGLGIGLALVKQLAEMHGGHVQAESAGLGKGARFRVWLPADSTAAQPETREMPGDVSLLKGMRILLIDDAVESLQAFQSLLELEGAQVWPQTNGADALAIAAHQQFDLILSDIGMPGMDGYELIAALRKLPATASVPALALTGFGRPQDATRAIRAGYDGHLGKPVSLQALLDKIARATTTNR</sequence>
<dbReference type="InterPro" id="IPR000780">
    <property type="entry name" value="CheR_MeTrfase"/>
</dbReference>
<evidence type="ECO:0000256" key="7">
    <source>
        <dbReference type="SAM" id="MobiDB-lite"/>
    </source>
</evidence>
<dbReference type="CDD" id="cd02440">
    <property type="entry name" value="AdoMet_MTases"/>
    <property type="match status" value="1"/>
</dbReference>
<dbReference type="InterPro" id="IPR003594">
    <property type="entry name" value="HATPase_dom"/>
</dbReference>
<evidence type="ECO:0000259" key="8">
    <source>
        <dbReference type="PROSITE" id="PS50109"/>
    </source>
</evidence>
<dbReference type="Pfam" id="PF00072">
    <property type="entry name" value="Response_reg"/>
    <property type="match status" value="1"/>
</dbReference>
<dbReference type="Proteomes" id="UP001629249">
    <property type="component" value="Unassembled WGS sequence"/>
</dbReference>
<dbReference type="InterPro" id="IPR036097">
    <property type="entry name" value="HisK_dim/P_sf"/>
</dbReference>
<dbReference type="SMART" id="SM00138">
    <property type="entry name" value="MeTrc"/>
    <property type="match status" value="1"/>
</dbReference>
<dbReference type="Gene3D" id="3.40.50.2300">
    <property type="match status" value="1"/>
</dbReference>